<feature type="region of interest" description="Disordered" evidence="1">
    <location>
        <begin position="1"/>
        <end position="105"/>
    </location>
</feature>
<feature type="region of interest" description="Disordered" evidence="1">
    <location>
        <begin position="147"/>
        <end position="179"/>
    </location>
</feature>
<proteinExistence type="predicted"/>
<feature type="compositionally biased region" description="Basic residues" evidence="1">
    <location>
        <begin position="29"/>
        <end position="40"/>
    </location>
</feature>
<evidence type="ECO:0000313" key="2">
    <source>
        <dbReference type="EMBL" id="JAD17910.1"/>
    </source>
</evidence>
<reference evidence="2" key="1">
    <citation type="submission" date="2014-09" db="EMBL/GenBank/DDBJ databases">
        <authorList>
            <person name="Magalhaes I.L.F."/>
            <person name="Oliveira U."/>
            <person name="Santos F.R."/>
            <person name="Vidigal T.H.D.A."/>
            <person name="Brescovit A.D."/>
            <person name="Santos A.J."/>
        </authorList>
    </citation>
    <scope>NUCLEOTIDE SEQUENCE</scope>
    <source>
        <tissue evidence="2">Shoot tissue taken approximately 20 cm above the soil surface</tissue>
    </source>
</reference>
<accession>A0A0A8XZ06</accession>
<protein>
    <submittedName>
        <fullName evidence="2">Uncharacterized protein</fullName>
    </submittedName>
</protein>
<dbReference type="AlphaFoldDB" id="A0A0A8XZ06"/>
<organism evidence="2">
    <name type="scientific">Arundo donax</name>
    <name type="common">Giant reed</name>
    <name type="synonym">Donax arundinaceus</name>
    <dbReference type="NCBI Taxonomy" id="35708"/>
    <lineage>
        <taxon>Eukaryota</taxon>
        <taxon>Viridiplantae</taxon>
        <taxon>Streptophyta</taxon>
        <taxon>Embryophyta</taxon>
        <taxon>Tracheophyta</taxon>
        <taxon>Spermatophyta</taxon>
        <taxon>Magnoliopsida</taxon>
        <taxon>Liliopsida</taxon>
        <taxon>Poales</taxon>
        <taxon>Poaceae</taxon>
        <taxon>PACMAD clade</taxon>
        <taxon>Arundinoideae</taxon>
        <taxon>Arundineae</taxon>
        <taxon>Arundo</taxon>
    </lineage>
</organism>
<feature type="compositionally biased region" description="Basic residues" evidence="1">
    <location>
        <begin position="9"/>
        <end position="20"/>
    </location>
</feature>
<sequence length="207" mass="22671">MAPVMSSRRPSRTWRARGRVWQRGARGSCRGRSRRGRGPWRSRGCGWPRSGAEGHRGRGSSGRDATRTWGGRSSTEEEGCTDRRRASPVPCPPDAPASNLRRGGVGGANLCNTHLSRADEVPMTLTITAPPPARHVRPVPFRAEGTPWRKRRRTKASRISPDLVDPVDPVAEDCVPTAPASRAARISSLRLIRKSRNSMARLKLSSA</sequence>
<name>A0A0A8XZ06_ARUDO</name>
<evidence type="ECO:0000256" key="1">
    <source>
        <dbReference type="SAM" id="MobiDB-lite"/>
    </source>
</evidence>
<reference evidence="2" key="2">
    <citation type="journal article" date="2015" name="Data Brief">
        <title>Shoot transcriptome of the giant reed, Arundo donax.</title>
        <authorList>
            <person name="Barrero R.A."/>
            <person name="Guerrero F.D."/>
            <person name="Moolhuijzen P."/>
            <person name="Goolsby J.A."/>
            <person name="Tidwell J."/>
            <person name="Bellgard S.E."/>
            <person name="Bellgard M.I."/>
        </authorList>
    </citation>
    <scope>NUCLEOTIDE SEQUENCE</scope>
    <source>
        <tissue evidence="2">Shoot tissue taken approximately 20 cm above the soil surface</tissue>
    </source>
</reference>
<dbReference type="EMBL" id="GBRH01279985">
    <property type="protein sequence ID" value="JAD17910.1"/>
    <property type="molecule type" value="Transcribed_RNA"/>
</dbReference>